<accession>A0ABV7TK60</accession>
<sequence>MKTGMLLAIIVAAMFIAGGIFMIDFEETDSLRLPHVIVDEGEMTKTKAGITGTQSGDGSLDTSE</sequence>
<comment type="caution">
    <text evidence="1">The sequence shown here is derived from an EMBL/GenBank/DDBJ whole genome shotgun (WGS) entry which is preliminary data.</text>
</comment>
<gene>
    <name evidence="1" type="ORF">ACFORG_19820</name>
</gene>
<evidence type="ECO:0000313" key="2">
    <source>
        <dbReference type="Proteomes" id="UP001595629"/>
    </source>
</evidence>
<name>A0ABV7TK60_9RHOB</name>
<reference evidence="2" key="1">
    <citation type="journal article" date="2019" name="Int. J. Syst. Evol. Microbiol.">
        <title>The Global Catalogue of Microorganisms (GCM) 10K type strain sequencing project: providing services to taxonomists for standard genome sequencing and annotation.</title>
        <authorList>
            <consortium name="The Broad Institute Genomics Platform"/>
            <consortium name="The Broad Institute Genome Sequencing Center for Infectious Disease"/>
            <person name="Wu L."/>
            <person name="Ma J."/>
        </authorList>
    </citation>
    <scope>NUCLEOTIDE SEQUENCE [LARGE SCALE GENOMIC DNA]</scope>
    <source>
        <strain evidence="2">KCTC 42911</strain>
    </source>
</reference>
<dbReference type="EMBL" id="JBHRXI010000029">
    <property type="protein sequence ID" value="MFC3616006.1"/>
    <property type="molecule type" value="Genomic_DNA"/>
</dbReference>
<evidence type="ECO:0000313" key="1">
    <source>
        <dbReference type="EMBL" id="MFC3616006.1"/>
    </source>
</evidence>
<organism evidence="1 2">
    <name type="scientific">Lutimaribacter marinistellae</name>
    <dbReference type="NCBI Taxonomy" id="1820329"/>
    <lineage>
        <taxon>Bacteria</taxon>
        <taxon>Pseudomonadati</taxon>
        <taxon>Pseudomonadota</taxon>
        <taxon>Alphaproteobacteria</taxon>
        <taxon>Rhodobacterales</taxon>
        <taxon>Roseobacteraceae</taxon>
        <taxon>Lutimaribacter</taxon>
    </lineage>
</organism>
<keyword evidence="2" id="KW-1185">Reference proteome</keyword>
<proteinExistence type="predicted"/>
<dbReference type="RefSeq" id="WP_386737304.1">
    <property type="nucleotide sequence ID" value="NZ_JBHRXI010000029.1"/>
</dbReference>
<protein>
    <submittedName>
        <fullName evidence="1">Uncharacterized protein</fullName>
    </submittedName>
</protein>
<dbReference type="Proteomes" id="UP001595629">
    <property type="component" value="Unassembled WGS sequence"/>
</dbReference>